<evidence type="ECO:0000256" key="1">
    <source>
        <dbReference type="ARBA" id="ARBA00022679"/>
    </source>
</evidence>
<keyword evidence="1 3" id="KW-0808">Transferase</keyword>
<dbReference type="Proteomes" id="UP000019183">
    <property type="component" value="Unassembled WGS sequence"/>
</dbReference>
<dbReference type="GO" id="GO:0009401">
    <property type="term" value="P:phosphoenolpyruvate-dependent sugar phosphotransferase system"/>
    <property type="evidence" value="ECO:0007669"/>
    <property type="project" value="InterPro"/>
</dbReference>
<evidence type="ECO:0000259" key="2">
    <source>
        <dbReference type="PROSITE" id="PS51096"/>
    </source>
</evidence>
<evidence type="ECO:0000313" key="3">
    <source>
        <dbReference type="EMBL" id="CDL10722.1"/>
    </source>
</evidence>
<dbReference type="SUPFAM" id="SSF53062">
    <property type="entry name" value="PTS system fructose IIA component-like"/>
    <property type="match status" value="1"/>
</dbReference>
<dbReference type="Gene3D" id="3.40.50.510">
    <property type="entry name" value="Phosphotransferase system, mannose-type IIA component"/>
    <property type="match status" value="1"/>
</dbReference>
<accession>W1DPK1</accession>
<sequence>MTIAIVIGTHGWAAEQLLKTAEMLLGEQEKRWLDRFRSG</sequence>
<comment type="caution">
    <text evidence="3">The sequence shown here is derived from an EMBL/GenBank/DDBJ whole genome shotgun (WGS) entry which is preliminary data.</text>
</comment>
<keyword evidence="4" id="KW-1185">Reference proteome</keyword>
<feature type="domain" description="PTS EIIA type-4" evidence="2">
    <location>
        <begin position="2"/>
        <end position="39"/>
    </location>
</feature>
<dbReference type="InterPro" id="IPR004701">
    <property type="entry name" value="PTS_EIIA_man-typ"/>
</dbReference>
<proteinExistence type="predicted"/>
<dbReference type="InterPro" id="IPR036662">
    <property type="entry name" value="PTS_EIIA_man-typ_sf"/>
</dbReference>
<dbReference type="GO" id="GO:0016020">
    <property type="term" value="C:membrane"/>
    <property type="evidence" value="ECO:0007669"/>
    <property type="project" value="InterPro"/>
</dbReference>
<evidence type="ECO:0000313" key="4">
    <source>
        <dbReference type="Proteomes" id="UP000019183"/>
    </source>
</evidence>
<dbReference type="AlphaFoldDB" id="W1DPK1"/>
<dbReference type="Pfam" id="PF03610">
    <property type="entry name" value="EIIA-man"/>
    <property type="match status" value="1"/>
</dbReference>
<dbReference type="EMBL" id="CBWK010000543">
    <property type="protein sequence ID" value="CDL10722.1"/>
    <property type="molecule type" value="Genomic_DNA"/>
</dbReference>
<protein>
    <submittedName>
        <fullName evidence="3">PTS system, mannose-specific IIA component / PTS system, mannose-specific IIB component</fullName>
        <ecNumber evidence="3">2.7.1.69</ecNumber>
    </submittedName>
</protein>
<organism evidence="3 4">
    <name type="scientific">Klebsiella pneumoniae IS43</name>
    <dbReference type="NCBI Taxonomy" id="1432552"/>
    <lineage>
        <taxon>Bacteria</taxon>
        <taxon>Pseudomonadati</taxon>
        <taxon>Pseudomonadota</taxon>
        <taxon>Gammaproteobacteria</taxon>
        <taxon>Enterobacterales</taxon>
        <taxon>Enterobacteriaceae</taxon>
        <taxon>Klebsiella/Raoultella group</taxon>
        <taxon>Klebsiella</taxon>
        <taxon>Klebsiella pneumoniae complex</taxon>
    </lineage>
</organism>
<reference evidence="3" key="1">
    <citation type="submission" date="2013-10" db="EMBL/GenBank/DDBJ databases">
        <title>Antibiotic resistance diversity of beta-lactamase producers in the General Hospital Vienna.</title>
        <authorList>
            <person name="Barisic I."/>
            <person name="Mitteregger D."/>
            <person name="Hirschl A.M."/>
            <person name="Noehammer C."/>
            <person name="Wiesinger-Mayr H."/>
        </authorList>
    </citation>
    <scope>NUCLEOTIDE SEQUENCE [LARGE SCALE GENOMIC DNA]</scope>
    <source>
        <strain evidence="3">IS43</strain>
    </source>
</reference>
<dbReference type="PROSITE" id="PS51096">
    <property type="entry name" value="PTS_EIIA_TYPE_4"/>
    <property type="match status" value="1"/>
</dbReference>
<dbReference type="EC" id="2.7.1.69" evidence="3"/>
<name>W1DPK1_KLEPN</name>
<dbReference type="GO" id="GO:0016740">
    <property type="term" value="F:transferase activity"/>
    <property type="evidence" value="ECO:0007669"/>
    <property type="project" value="UniProtKB-KW"/>
</dbReference>